<protein>
    <submittedName>
        <fullName evidence="1">Uncharacterized protein</fullName>
    </submittedName>
</protein>
<comment type="caution">
    <text evidence="1">The sequence shown here is derived from an EMBL/GenBank/DDBJ whole genome shotgun (WGS) entry which is preliminary data.</text>
</comment>
<organism evidence="1 2">
    <name type="scientific">Nelumbo nucifera</name>
    <name type="common">Sacred lotus</name>
    <dbReference type="NCBI Taxonomy" id="4432"/>
    <lineage>
        <taxon>Eukaryota</taxon>
        <taxon>Viridiplantae</taxon>
        <taxon>Streptophyta</taxon>
        <taxon>Embryophyta</taxon>
        <taxon>Tracheophyta</taxon>
        <taxon>Spermatophyta</taxon>
        <taxon>Magnoliopsida</taxon>
        <taxon>Proteales</taxon>
        <taxon>Nelumbonaceae</taxon>
        <taxon>Nelumbo</taxon>
    </lineage>
</organism>
<keyword evidence="2" id="KW-1185">Reference proteome</keyword>
<gene>
    <name evidence="1" type="ORF">HUJ06_003924</name>
</gene>
<reference evidence="1 2" key="1">
    <citation type="journal article" date="2020" name="Mol. Biol. Evol.">
        <title>Distinct Expression and Methylation Patterns for Genes with Different Fates following a Single Whole-Genome Duplication in Flowering Plants.</title>
        <authorList>
            <person name="Shi T."/>
            <person name="Rahmani R.S."/>
            <person name="Gugger P.F."/>
            <person name="Wang M."/>
            <person name="Li H."/>
            <person name="Zhang Y."/>
            <person name="Li Z."/>
            <person name="Wang Q."/>
            <person name="Van de Peer Y."/>
            <person name="Marchal K."/>
            <person name="Chen J."/>
        </authorList>
    </citation>
    <scope>NUCLEOTIDE SEQUENCE [LARGE SCALE GENOMIC DNA]</scope>
    <source>
        <tissue evidence="1">Leaf</tissue>
    </source>
</reference>
<evidence type="ECO:0000313" key="2">
    <source>
        <dbReference type="Proteomes" id="UP000607653"/>
    </source>
</evidence>
<evidence type="ECO:0000313" key="1">
    <source>
        <dbReference type="EMBL" id="DAD45694.1"/>
    </source>
</evidence>
<accession>A0A822ZHV8</accession>
<proteinExistence type="predicted"/>
<name>A0A822ZHV8_NELNU</name>
<sequence length="49" mass="5708">MESKLLIGRNKKIQNVVNGKHEARANNLLQGMTDQFIDSRCRMEFENTK</sequence>
<dbReference type="Proteomes" id="UP000607653">
    <property type="component" value="Unassembled WGS sequence"/>
</dbReference>
<dbReference type="EMBL" id="DUZY01000007">
    <property type="protein sequence ID" value="DAD45694.1"/>
    <property type="molecule type" value="Genomic_DNA"/>
</dbReference>
<dbReference type="AlphaFoldDB" id="A0A822ZHV8"/>